<accession>A0A9N9H1K6</accession>
<evidence type="ECO:0000313" key="1">
    <source>
        <dbReference type="EMBL" id="CAG8642128.1"/>
    </source>
</evidence>
<sequence>MLKVRFWNRKVWELDELNCSTKSFPDLVQGPSSELRSLTGSSKCGPVLRDARGFAVGRGMNRF</sequence>
<reference evidence="1" key="1">
    <citation type="submission" date="2021-06" db="EMBL/GenBank/DDBJ databases">
        <authorList>
            <person name="Kallberg Y."/>
            <person name="Tangrot J."/>
            <person name="Rosling A."/>
        </authorList>
    </citation>
    <scope>NUCLEOTIDE SEQUENCE</scope>
    <source>
        <strain evidence="1">MT106</strain>
    </source>
</reference>
<name>A0A9N9H1K6_9GLOM</name>
<gene>
    <name evidence="1" type="ORF">AGERDE_LOCUS11023</name>
</gene>
<feature type="non-terminal residue" evidence="1">
    <location>
        <position position="1"/>
    </location>
</feature>
<dbReference type="EMBL" id="CAJVPL010004034">
    <property type="protein sequence ID" value="CAG8642128.1"/>
    <property type="molecule type" value="Genomic_DNA"/>
</dbReference>
<protein>
    <submittedName>
        <fullName evidence="1">1115_t:CDS:1</fullName>
    </submittedName>
</protein>
<dbReference type="AlphaFoldDB" id="A0A9N9H1K6"/>
<dbReference type="Proteomes" id="UP000789831">
    <property type="component" value="Unassembled WGS sequence"/>
</dbReference>
<comment type="caution">
    <text evidence="1">The sequence shown here is derived from an EMBL/GenBank/DDBJ whole genome shotgun (WGS) entry which is preliminary data.</text>
</comment>
<keyword evidence="2" id="KW-1185">Reference proteome</keyword>
<organism evidence="1 2">
    <name type="scientific">Ambispora gerdemannii</name>
    <dbReference type="NCBI Taxonomy" id="144530"/>
    <lineage>
        <taxon>Eukaryota</taxon>
        <taxon>Fungi</taxon>
        <taxon>Fungi incertae sedis</taxon>
        <taxon>Mucoromycota</taxon>
        <taxon>Glomeromycotina</taxon>
        <taxon>Glomeromycetes</taxon>
        <taxon>Archaeosporales</taxon>
        <taxon>Ambisporaceae</taxon>
        <taxon>Ambispora</taxon>
    </lineage>
</organism>
<proteinExistence type="predicted"/>
<evidence type="ECO:0000313" key="2">
    <source>
        <dbReference type="Proteomes" id="UP000789831"/>
    </source>
</evidence>